<comment type="caution">
    <text evidence="5">The sequence shown here is derived from an EMBL/GenBank/DDBJ whole genome shotgun (WGS) entry which is preliminary data.</text>
</comment>
<dbReference type="EMBL" id="JALAYX010000003">
    <property type="protein sequence ID" value="MCJ8239650.1"/>
    <property type="molecule type" value="Genomic_DNA"/>
</dbReference>
<gene>
    <name evidence="5" type="ORF">MKJ03_15075</name>
</gene>
<dbReference type="SUPFAM" id="SSF49503">
    <property type="entry name" value="Cupredoxins"/>
    <property type="match status" value="3"/>
</dbReference>
<dbReference type="InterPro" id="IPR002355">
    <property type="entry name" value="Cu_oxidase_Cu_BS"/>
</dbReference>
<keyword evidence="2" id="KW-0560">Oxidoreductase</keyword>
<dbReference type="InterPro" id="IPR008972">
    <property type="entry name" value="Cupredoxin"/>
</dbReference>
<keyword evidence="6" id="KW-1185">Reference proteome</keyword>
<evidence type="ECO:0000313" key="5">
    <source>
        <dbReference type="EMBL" id="MCJ8239650.1"/>
    </source>
</evidence>
<feature type="domain" description="Plastocyanin-like" evidence="4">
    <location>
        <begin position="75"/>
        <end position="164"/>
    </location>
</feature>
<feature type="domain" description="Plastocyanin-like" evidence="3">
    <location>
        <begin position="370"/>
        <end position="468"/>
    </location>
</feature>
<dbReference type="InterPro" id="IPR011706">
    <property type="entry name" value="Cu-oxidase_C"/>
</dbReference>
<dbReference type="PANTHER" id="PTHR11709:SF2">
    <property type="entry name" value="MULTICOPPER OXIDASE LPR1"/>
    <property type="match status" value="1"/>
</dbReference>
<dbReference type="PROSITE" id="PS00080">
    <property type="entry name" value="MULTICOPPER_OXIDASE2"/>
    <property type="match status" value="1"/>
</dbReference>
<dbReference type="Proteomes" id="UP001522662">
    <property type="component" value="Unassembled WGS sequence"/>
</dbReference>
<dbReference type="PANTHER" id="PTHR11709">
    <property type="entry name" value="MULTI-COPPER OXIDASE"/>
    <property type="match status" value="1"/>
</dbReference>
<dbReference type="RefSeq" id="WP_245137159.1">
    <property type="nucleotide sequence ID" value="NZ_CP128477.1"/>
</dbReference>
<dbReference type="InterPro" id="IPR033138">
    <property type="entry name" value="Cu_oxidase_CS"/>
</dbReference>
<evidence type="ECO:0000256" key="1">
    <source>
        <dbReference type="ARBA" id="ARBA00022723"/>
    </source>
</evidence>
<sequence length="469" mass="50893">MTIVTRRTLLKSAAVLGAYGTGLAVMPRLTRAFSAPDPVEIEALSGNVLLDGKQATRGVMRYALAGQTSADPSPPILRARRGKAFAARLINRLDEPTTIHWHGVRLPNDQDGVPFVTQPYVYTGDSFDYAFAPPDAGTFWYHPHCNTLTQMGRGLAGVLVVEDDRDPAFDGEVVLNLRDFRLGDDSQFIEQFKPRDAAKTGTFGTLRTANWQTEPRYDVPAGGLVRVRILAADVTRIYNLKLAGAEAQIIAVDGHPVPERMALDMAVVSPGQRLDLAVRVADSEGGEMVLEDIRPSTPKVVARFRAVGASLKRDLGDLGPLAENAGVEADLSSATPIPLLLSATAENAARESICGSIGYSFWAINKVPYPGDTPDPTAPIAELKLGQTYLLNVENVTPHAHPIHLHGMNFKALASNKRPVQPLVSDTYLVLPDEKVQLALVADNPGDWVFHCHIIEHQKTGMTGYFRVT</sequence>
<evidence type="ECO:0000313" key="6">
    <source>
        <dbReference type="Proteomes" id="UP001522662"/>
    </source>
</evidence>
<dbReference type="InterPro" id="IPR045087">
    <property type="entry name" value="Cu-oxidase_fam"/>
</dbReference>
<evidence type="ECO:0000259" key="3">
    <source>
        <dbReference type="Pfam" id="PF07731"/>
    </source>
</evidence>
<dbReference type="Gene3D" id="2.60.40.420">
    <property type="entry name" value="Cupredoxins - blue copper proteins"/>
    <property type="match status" value="3"/>
</dbReference>
<dbReference type="CDD" id="cd13861">
    <property type="entry name" value="CuRO_1_CumA_like"/>
    <property type="match status" value="1"/>
</dbReference>
<dbReference type="InterPro" id="IPR011707">
    <property type="entry name" value="Cu-oxidase-like_N"/>
</dbReference>
<dbReference type="PROSITE" id="PS00079">
    <property type="entry name" value="MULTICOPPER_OXIDASE1"/>
    <property type="match status" value="1"/>
</dbReference>
<reference evidence="5 6" key="1">
    <citation type="submission" date="2022-03" db="EMBL/GenBank/DDBJ databases">
        <title>Rhizobium SSM4.3 sp. nov., isolated from Sediment (Gouqi Island).</title>
        <authorList>
            <person name="Chen G."/>
        </authorList>
    </citation>
    <scope>NUCLEOTIDE SEQUENCE [LARGE SCALE GENOMIC DNA]</scope>
    <source>
        <strain evidence="5 6">SSM4.3</strain>
    </source>
</reference>
<evidence type="ECO:0000259" key="4">
    <source>
        <dbReference type="Pfam" id="PF07732"/>
    </source>
</evidence>
<keyword evidence="1" id="KW-0479">Metal-binding</keyword>
<dbReference type="Pfam" id="PF07732">
    <property type="entry name" value="Cu-oxidase_3"/>
    <property type="match status" value="1"/>
</dbReference>
<dbReference type="Pfam" id="PF07731">
    <property type="entry name" value="Cu-oxidase_2"/>
    <property type="match status" value="1"/>
</dbReference>
<dbReference type="CDD" id="cd13906">
    <property type="entry name" value="CuRO_3_CumA_like"/>
    <property type="match status" value="1"/>
</dbReference>
<protein>
    <submittedName>
        <fullName evidence="5">Multicopper oxidase family protein</fullName>
    </submittedName>
</protein>
<accession>A0ABT0D2K6</accession>
<proteinExistence type="predicted"/>
<dbReference type="PROSITE" id="PS51318">
    <property type="entry name" value="TAT"/>
    <property type="match status" value="1"/>
</dbReference>
<name>A0ABT0D2K6_9HYPH</name>
<organism evidence="5 6">
    <name type="scientific">Peteryoungia algae</name>
    <dbReference type="NCBI Taxonomy" id="2919917"/>
    <lineage>
        <taxon>Bacteria</taxon>
        <taxon>Pseudomonadati</taxon>
        <taxon>Pseudomonadota</taxon>
        <taxon>Alphaproteobacteria</taxon>
        <taxon>Hyphomicrobiales</taxon>
        <taxon>Rhizobiaceae</taxon>
        <taxon>Peteryoungia</taxon>
    </lineage>
</organism>
<dbReference type="InterPro" id="IPR006311">
    <property type="entry name" value="TAT_signal"/>
</dbReference>
<evidence type="ECO:0000256" key="2">
    <source>
        <dbReference type="ARBA" id="ARBA00023002"/>
    </source>
</evidence>